<organism evidence="2 3">
    <name type="scientific">Sporisorium scitamineum</name>
    <dbReference type="NCBI Taxonomy" id="49012"/>
    <lineage>
        <taxon>Eukaryota</taxon>
        <taxon>Fungi</taxon>
        <taxon>Dikarya</taxon>
        <taxon>Basidiomycota</taxon>
        <taxon>Ustilaginomycotina</taxon>
        <taxon>Ustilaginomycetes</taxon>
        <taxon>Ustilaginales</taxon>
        <taxon>Ustilaginaceae</taxon>
        <taxon>Sporisorium</taxon>
    </lineage>
</organism>
<dbReference type="EMBL" id="CCFA01004528">
    <property type="protein sequence ID" value="CDW99307.1"/>
    <property type="molecule type" value="Genomic_DNA"/>
</dbReference>
<feature type="compositionally biased region" description="Basic and acidic residues" evidence="1">
    <location>
        <begin position="124"/>
        <end position="133"/>
    </location>
</feature>
<protein>
    <submittedName>
        <fullName evidence="2">Uncharacterized protein</fullName>
    </submittedName>
</protein>
<feature type="region of interest" description="Disordered" evidence="1">
    <location>
        <begin position="124"/>
        <end position="157"/>
    </location>
</feature>
<dbReference type="Proteomes" id="UP000242770">
    <property type="component" value="Unassembled WGS sequence"/>
</dbReference>
<feature type="compositionally biased region" description="Acidic residues" evidence="1">
    <location>
        <begin position="93"/>
        <end position="109"/>
    </location>
</feature>
<accession>A0A0F7S8P5</accession>
<feature type="region of interest" description="Disordered" evidence="1">
    <location>
        <begin position="218"/>
        <end position="286"/>
    </location>
</feature>
<reference evidence="3" key="1">
    <citation type="submission" date="2014-06" db="EMBL/GenBank/DDBJ databases">
        <authorList>
            <person name="Berkman P.J."/>
        </authorList>
    </citation>
    <scope>NUCLEOTIDE SEQUENCE [LARGE SCALE GENOMIC DNA]</scope>
</reference>
<feature type="compositionally biased region" description="Polar residues" evidence="1">
    <location>
        <begin position="73"/>
        <end position="86"/>
    </location>
</feature>
<gene>
    <name evidence="2" type="primary">SSCI74180.1</name>
</gene>
<evidence type="ECO:0000313" key="3">
    <source>
        <dbReference type="Proteomes" id="UP000242770"/>
    </source>
</evidence>
<dbReference type="AlphaFoldDB" id="A0A0F7S8P5"/>
<feature type="region of interest" description="Disordered" evidence="1">
    <location>
        <begin position="14"/>
        <end position="109"/>
    </location>
</feature>
<proteinExistence type="predicted"/>
<evidence type="ECO:0000313" key="2">
    <source>
        <dbReference type="EMBL" id="CDW99307.1"/>
    </source>
</evidence>
<feature type="compositionally biased region" description="Pro residues" evidence="1">
    <location>
        <begin position="25"/>
        <end position="35"/>
    </location>
</feature>
<keyword evidence="3" id="KW-1185">Reference proteome</keyword>
<feature type="compositionally biased region" description="Low complexity" evidence="1">
    <location>
        <begin position="277"/>
        <end position="286"/>
    </location>
</feature>
<name>A0A0F7S8P5_9BASI</name>
<feature type="compositionally biased region" description="Polar residues" evidence="1">
    <location>
        <begin position="232"/>
        <end position="276"/>
    </location>
</feature>
<evidence type="ECO:0000256" key="1">
    <source>
        <dbReference type="SAM" id="MobiDB-lite"/>
    </source>
</evidence>
<sequence length="356" mass="38654">MPLRVKKFTVMIAETQQPQGADPPQFDPSQPPPSSPIDGFGSPSLLTLPPPVDRSTRSQSSTNPPRLDLISYSAMSQVQSICSSTMRLRKPTEEEEVDELDEFDADAPNELDFELCDKLEAESLRTASQRREQSVSANSTGVGGSGSTRTSQKRTRTPSILNNQVIDLRDTSPELSTQLHKRFKTQKRGDDGEPIKPYFEKDWVKDLLAKSNGVRAFSPLETAGPLSGGREPQQSPASQAARNINGRTAAQGRPASQHNVVKEGSSSSNVTAFRTTGSGSNSSSDGDIPLAAPLIASMAVLDQTGPRQKAITKVVKAVAELNGAYEHEVESMKMKLMERDVVIDALRAQLRKRPSK</sequence>